<sequence>MSSKDIHDMQDPRHQFYDGKYEKQQQEAPGLQSDMAPVPDSGEKSYKGCNRLAGRKALVTGGDSGIGRAAAIAYAREGADIALNYLPEEQSDAEEVARLVEAEGRNIVLLPGDLSDEEFCKNLIHDALEKLGGLDILALVAGKQVATEDIQDITTEQLVKTFEVNVFSLFWIAKAVLPHLKPGASIITCSSIQAYQPGKNLIDYASTKAAIIAFSRALAKQVASKGIRVNVVAPGPVWTPLQVTGGQLQEHLPEFGQKTPLERAGQPVELSGLYVFLASQESSFITAEVFGVTGGMHLA</sequence>
<evidence type="ECO:0000256" key="1">
    <source>
        <dbReference type="ARBA" id="ARBA00006484"/>
    </source>
</evidence>
<accession>A0ABM7ZFC4</accession>
<evidence type="ECO:0000256" key="3">
    <source>
        <dbReference type="SAM" id="MobiDB-lite"/>
    </source>
</evidence>
<dbReference type="Proteomes" id="UP001062263">
    <property type="component" value="Chromosome"/>
</dbReference>
<organism evidence="4 5">
    <name type="scientific">Akkermansia biwaensis</name>
    <dbReference type="NCBI Taxonomy" id="2946555"/>
    <lineage>
        <taxon>Bacteria</taxon>
        <taxon>Pseudomonadati</taxon>
        <taxon>Verrucomicrobiota</taxon>
        <taxon>Verrucomicrobiia</taxon>
        <taxon>Verrucomicrobiales</taxon>
        <taxon>Akkermansiaceae</taxon>
        <taxon>Akkermansia</taxon>
    </lineage>
</organism>
<dbReference type="PROSITE" id="PS00061">
    <property type="entry name" value="ADH_SHORT"/>
    <property type="match status" value="1"/>
</dbReference>
<dbReference type="CDD" id="cd05355">
    <property type="entry name" value="SDR_c1"/>
    <property type="match status" value="1"/>
</dbReference>
<dbReference type="InterPro" id="IPR020904">
    <property type="entry name" value="Sc_DH/Rdtase_CS"/>
</dbReference>
<comment type="similarity">
    <text evidence="1">Belongs to the short-chain dehydrogenases/reductases (SDR) family.</text>
</comment>
<evidence type="ECO:0000256" key="2">
    <source>
        <dbReference type="ARBA" id="ARBA00023002"/>
    </source>
</evidence>
<dbReference type="PANTHER" id="PTHR48107">
    <property type="entry name" value="NADPH-DEPENDENT ALDEHYDE REDUCTASE-LIKE PROTEIN, CHLOROPLASTIC-RELATED"/>
    <property type="match status" value="1"/>
</dbReference>
<dbReference type="Pfam" id="PF13561">
    <property type="entry name" value="adh_short_C2"/>
    <property type="match status" value="1"/>
</dbReference>
<reference evidence="4" key="1">
    <citation type="submission" date="2022-06" db="EMBL/GenBank/DDBJ databases">
        <title>Akkermansia biwalacus sp. nov., an anaerobic mucin-degrading bacterium isolated from human intestine.</title>
        <authorList>
            <person name="Kobayashi Y."/>
            <person name="Inoue S."/>
            <person name="Kawahara T."/>
            <person name="Kohda N."/>
        </authorList>
    </citation>
    <scope>NUCLEOTIDE SEQUENCE</scope>
    <source>
        <strain evidence="4">WON2089</strain>
    </source>
</reference>
<keyword evidence="2" id="KW-0560">Oxidoreductase</keyword>
<feature type="compositionally biased region" description="Basic and acidic residues" evidence="3">
    <location>
        <begin position="1"/>
        <end position="25"/>
    </location>
</feature>
<keyword evidence="5" id="KW-1185">Reference proteome</keyword>
<dbReference type="RefSeq" id="WP_218957811.1">
    <property type="nucleotide sequence ID" value="NZ_AP025943.1"/>
</dbReference>
<dbReference type="InterPro" id="IPR002347">
    <property type="entry name" value="SDR_fam"/>
</dbReference>
<evidence type="ECO:0000313" key="5">
    <source>
        <dbReference type="Proteomes" id="UP001062263"/>
    </source>
</evidence>
<name>A0ABM7ZFC4_9BACT</name>
<protein>
    <submittedName>
        <fullName evidence="4">NAD(P)-dependent oxidoreductase</fullName>
    </submittedName>
</protein>
<dbReference type="EMBL" id="AP025943">
    <property type="protein sequence ID" value="BDL43448.1"/>
    <property type="molecule type" value="Genomic_DNA"/>
</dbReference>
<proteinExistence type="inferred from homology"/>
<evidence type="ECO:0000313" key="4">
    <source>
        <dbReference type="EMBL" id="BDL43448.1"/>
    </source>
</evidence>
<feature type="region of interest" description="Disordered" evidence="3">
    <location>
        <begin position="1"/>
        <end position="44"/>
    </location>
</feature>
<gene>
    <name evidence="4" type="ORF">Abiwalacus_10220</name>
</gene>
<dbReference type="PANTHER" id="PTHR48107:SF16">
    <property type="entry name" value="NADPH-DEPENDENT ALDEHYDE REDUCTASE 1, CHLOROPLASTIC"/>
    <property type="match status" value="1"/>
</dbReference>